<evidence type="ECO:0000313" key="2">
    <source>
        <dbReference type="EMBL" id="RGN96823.1"/>
    </source>
</evidence>
<dbReference type="Pfam" id="PF13201">
    <property type="entry name" value="PCMD"/>
    <property type="match status" value="1"/>
</dbReference>
<dbReference type="InterPro" id="IPR025112">
    <property type="entry name" value="PCMD"/>
</dbReference>
<proteinExistence type="predicted"/>
<dbReference type="Proteomes" id="UP000260759">
    <property type="component" value="Unassembled WGS sequence"/>
</dbReference>
<dbReference type="EMBL" id="QSVA01000002">
    <property type="protein sequence ID" value="RGN96823.1"/>
    <property type="molecule type" value="Genomic_DNA"/>
</dbReference>
<accession>A0A3E5F512</accession>
<feature type="domain" description="Putative carbohydrate metabolism" evidence="1">
    <location>
        <begin position="136"/>
        <end position="389"/>
    </location>
</feature>
<dbReference type="RefSeq" id="WP_117599719.1">
    <property type="nucleotide sequence ID" value="NZ_JAHOOT010000030.1"/>
</dbReference>
<dbReference type="PROSITE" id="PS51257">
    <property type="entry name" value="PROKAR_LIPOPROTEIN"/>
    <property type="match status" value="1"/>
</dbReference>
<name>A0A3E5F512_BACUN</name>
<gene>
    <name evidence="2" type="ORF">DXB37_04130</name>
</gene>
<dbReference type="Gene3D" id="2.60.120.890">
    <property type="entry name" value="BT2081, beta-jelly-roll domain"/>
    <property type="match status" value="1"/>
</dbReference>
<reference evidence="2 3" key="1">
    <citation type="submission" date="2018-08" db="EMBL/GenBank/DDBJ databases">
        <title>A genome reference for cultivated species of the human gut microbiota.</title>
        <authorList>
            <person name="Zou Y."/>
            <person name="Xue W."/>
            <person name="Luo G."/>
        </authorList>
    </citation>
    <scope>NUCLEOTIDE SEQUENCE [LARGE SCALE GENOMIC DNA]</scope>
    <source>
        <strain evidence="2 3">OM03-4</strain>
    </source>
</reference>
<sequence length="392" mass="44396">MRLNKLFILYSLLGILMASCIKDEAPNAEADITGISFEDNILASTHFNLNPSYDDNLQAYPISVKVKEGTPLNRLSPLFELTPGATISPESGSEHDFSNGKRVKYTVTSENKAWQRVYSIGVREQSISDIPNEFHFEDVRLIKGLLSVDEKKYYYQEFYEEQDGLELTWASGNEGFNWAASKSLTEDYPTVQYAEGKEGKCVKLETRLTGSLGALVKMPIAAGNLFIGEFDMTNALSKPLEATRFGIPFCYKPARLKGWYKYKTGERFYENGKYTDRKDMMNIYAIFYEGKNYDEQGNATEITLDGNLPNQDYEHSNMVALALMPNPHETDKWEYFDIPFDYQRYGKTIDNAKLAKGEYKISIIFASSKDGATFEGAPGSTLLVDEVELTYE</sequence>
<comment type="caution">
    <text evidence="2">The sequence shown here is derived from an EMBL/GenBank/DDBJ whole genome shotgun (WGS) entry which is preliminary data.</text>
</comment>
<dbReference type="InterPro" id="IPR038653">
    <property type="entry name" value="Put_CMD_sf"/>
</dbReference>
<dbReference type="Gene3D" id="2.60.40.2340">
    <property type="match status" value="1"/>
</dbReference>
<evidence type="ECO:0000313" key="3">
    <source>
        <dbReference type="Proteomes" id="UP000260759"/>
    </source>
</evidence>
<dbReference type="AlphaFoldDB" id="A0A3E5F512"/>
<evidence type="ECO:0000259" key="1">
    <source>
        <dbReference type="Pfam" id="PF13201"/>
    </source>
</evidence>
<protein>
    <recommendedName>
        <fullName evidence="1">Putative carbohydrate metabolism domain-containing protein</fullName>
    </recommendedName>
</protein>
<organism evidence="2 3">
    <name type="scientific">Bacteroides uniformis</name>
    <dbReference type="NCBI Taxonomy" id="820"/>
    <lineage>
        <taxon>Bacteria</taxon>
        <taxon>Pseudomonadati</taxon>
        <taxon>Bacteroidota</taxon>
        <taxon>Bacteroidia</taxon>
        <taxon>Bacteroidales</taxon>
        <taxon>Bacteroidaceae</taxon>
        <taxon>Bacteroides</taxon>
    </lineage>
</organism>